<evidence type="ECO:0000259" key="1">
    <source>
        <dbReference type="Pfam" id="PF00535"/>
    </source>
</evidence>
<dbReference type="Proteomes" id="UP000831817">
    <property type="component" value="Chromosome"/>
</dbReference>
<sequence length="269" mass="29777">MTGTFSWIQGGPHVLGIKGHLCSGGGNFPPTQNSIIVDSMKIVTIIPAYNEEAKIEEVVKEALKHGDVIVVDDGSTDNTSILAKKAGATVIKHERNKGKGAAIKTGVKRIIDKGYDVIVLMDGDGQHDPQYIESLASRINGAQMVIGSRFMDDISKMPLHRRFSNRITTYLLDHLTGYQLTDSQSGFKAINADHALLLLKIPYNDYIYESELIRMAAAHNLIIDEVPIGCHYAKEKSYIGVADLLKYIIFIMRVLSHKIIKRIGNYLDL</sequence>
<proteinExistence type="predicted"/>
<dbReference type="InterPro" id="IPR050256">
    <property type="entry name" value="Glycosyltransferase_2"/>
</dbReference>
<evidence type="ECO:0000313" key="3">
    <source>
        <dbReference type="Proteomes" id="UP000831817"/>
    </source>
</evidence>
<reference evidence="2 3" key="1">
    <citation type="submission" date="2022-04" db="EMBL/GenBank/DDBJ databases">
        <title>Complete genome of Methanothermobacter tenebrarum strain RMAS.</title>
        <authorList>
            <person name="Nakamura K."/>
            <person name="Oshima K."/>
            <person name="Hattori M."/>
            <person name="Kamagata Y."/>
            <person name="Takamizawa K."/>
        </authorList>
    </citation>
    <scope>NUCLEOTIDE SEQUENCE [LARGE SCALE GENOMIC DNA]</scope>
    <source>
        <strain evidence="2 3">RMAS</strain>
    </source>
</reference>
<dbReference type="PANTHER" id="PTHR48090">
    <property type="entry name" value="UNDECAPRENYL-PHOSPHATE 4-DEOXY-4-FORMAMIDO-L-ARABINOSE TRANSFERASE-RELATED"/>
    <property type="match status" value="1"/>
</dbReference>
<dbReference type="EMBL" id="AP025698">
    <property type="protein sequence ID" value="BDH79352.1"/>
    <property type="molecule type" value="Genomic_DNA"/>
</dbReference>
<dbReference type="Pfam" id="PF00535">
    <property type="entry name" value="Glycos_transf_2"/>
    <property type="match status" value="1"/>
</dbReference>
<dbReference type="CDD" id="cd04179">
    <property type="entry name" value="DPM_DPG-synthase_like"/>
    <property type="match status" value="1"/>
</dbReference>
<gene>
    <name evidence="2" type="ORF">MTTB_07310</name>
</gene>
<evidence type="ECO:0000313" key="2">
    <source>
        <dbReference type="EMBL" id="BDH79352.1"/>
    </source>
</evidence>
<organism evidence="2 3">
    <name type="scientific">Methanothermobacter tenebrarum</name>
    <dbReference type="NCBI Taxonomy" id="680118"/>
    <lineage>
        <taxon>Archaea</taxon>
        <taxon>Methanobacteriati</taxon>
        <taxon>Methanobacteriota</taxon>
        <taxon>Methanomada group</taxon>
        <taxon>Methanobacteria</taxon>
        <taxon>Methanobacteriales</taxon>
        <taxon>Methanobacteriaceae</taxon>
        <taxon>Methanothermobacter</taxon>
    </lineage>
</organism>
<accession>A0ABM7YCZ8</accession>
<protein>
    <submittedName>
        <fullName evidence="2">Dolichyl-phosphate mannose synthase</fullName>
    </submittedName>
</protein>
<dbReference type="InterPro" id="IPR001173">
    <property type="entry name" value="Glyco_trans_2-like"/>
</dbReference>
<dbReference type="PANTHER" id="PTHR48090:SF7">
    <property type="entry name" value="RFBJ PROTEIN"/>
    <property type="match status" value="1"/>
</dbReference>
<dbReference type="Gene3D" id="3.90.550.10">
    <property type="entry name" value="Spore Coat Polysaccharide Biosynthesis Protein SpsA, Chain A"/>
    <property type="match status" value="1"/>
</dbReference>
<keyword evidence="3" id="KW-1185">Reference proteome</keyword>
<name>A0ABM7YCZ8_9EURY</name>
<feature type="domain" description="Glycosyltransferase 2-like" evidence="1">
    <location>
        <begin position="45"/>
        <end position="192"/>
    </location>
</feature>
<dbReference type="InterPro" id="IPR029044">
    <property type="entry name" value="Nucleotide-diphossugar_trans"/>
</dbReference>
<dbReference type="SUPFAM" id="SSF53448">
    <property type="entry name" value="Nucleotide-diphospho-sugar transferases"/>
    <property type="match status" value="1"/>
</dbReference>